<dbReference type="Proteomes" id="UP000005289">
    <property type="component" value="Chromosome"/>
</dbReference>
<accession>W0DNE6</accession>
<dbReference type="AlphaFoldDB" id="W0DNE6"/>
<reference evidence="1 2" key="1">
    <citation type="submission" date="2013-12" db="EMBL/GenBank/DDBJ databases">
        <authorList>
            <consortium name="DOE Joint Genome Institute"/>
            <person name="Muyzer G."/>
            <person name="Huntemann M."/>
            <person name="Han J."/>
            <person name="Chen A."/>
            <person name="Kyrpides N."/>
            <person name="Mavromatis K."/>
            <person name="Markowitz V."/>
            <person name="Palaniappan K."/>
            <person name="Ivanova N."/>
            <person name="Schaumberg A."/>
            <person name="Pati A."/>
            <person name="Liolios K."/>
            <person name="Nordberg H.P."/>
            <person name="Cantor M.N."/>
            <person name="Hua S.X."/>
            <person name="Woyke T."/>
        </authorList>
    </citation>
    <scope>NUCLEOTIDE SEQUENCE [LARGE SCALE GENOMIC DNA]</scope>
    <source>
        <strain evidence="1 2">ARh 1</strain>
    </source>
</reference>
<proteinExistence type="predicted"/>
<organism evidence="1 2">
    <name type="scientific">Thioalkalivibrio paradoxus ARh 1</name>
    <dbReference type="NCBI Taxonomy" id="713585"/>
    <lineage>
        <taxon>Bacteria</taxon>
        <taxon>Pseudomonadati</taxon>
        <taxon>Pseudomonadota</taxon>
        <taxon>Gammaproteobacteria</taxon>
        <taxon>Chromatiales</taxon>
        <taxon>Ectothiorhodospiraceae</taxon>
        <taxon>Thioalkalivibrio</taxon>
    </lineage>
</organism>
<sequence length="60" mass="6686">MRALPVPEWLPDPNVIQVPVREAVHEHPGSVAISIWKVPDCPVWLADPGLSSMAQFRFPT</sequence>
<keyword evidence="2" id="KW-1185">Reference proteome</keyword>
<evidence type="ECO:0000313" key="1">
    <source>
        <dbReference type="EMBL" id="AHF00115.1"/>
    </source>
</evidence>
<dbReference type="EMBL" id="CP007029">
    <property type="protein sequence ID" value="AHF00115.1"/>
    <property type="molecule type" value="Genomic_DNA"/>
</dbReference>
<gene>
    <name evidence="1" type="ORF">THITH_09810</name>
</gene>
<dbReference type="KEGG" id="tti:THITH_09810"/>
<evidence type="ECO:0000313" key="2">
    <source>
        <dbReference type="Proteomes" id="UP000005289"/>
    </source>
</evidence>
<name>W0DNE6_9GAMM</name>
<dbReference type="HOGENOM" id="CLU_2940412_0_0_6"/>
<protein>
    <submittedName>
        <fullName evidence="1">Uncharacterized protein</fullName>
    </submittedName>
</protein>